<evidence type="ECO:0000256" key="5">
    <source>
        <dbReference type="SAM" id="Phobius"/>
    </source>
</evidence>
<dbReference type="RefSeq" id="WP_319927394.1">
    <property type="nucleotide sequence ID" value="NZ_VCDP01000070.1"/>
</dbReference>
<reference evidence="8" key="1">
    <citation type="journal article" date="2024" name="Toxins">
        <title>Genome Sequence Analysis of Native Xenorhabdus Strains Isolated from Entomopathogenic Nematodes in Argentina.</title>
        <authorList>
            <person name="Palma L."/>
            <person name="Frizzo L."/>
            <person name="Kaiser S."/>
            <person name="Berry C."/>
            <person name="Caballero P."/>
            <person name="Bode H.B."/>
            <person name="Del Valle E.E."/>
        </authorList>
    </citation>
    <scope>NUCLEOTIDE SEQUENCE [LARGE SCALE GENOMIC DNA]</scope>
    <source>
        <strain evidence="8">Reich</strain>
    </source>
</reference>
<evidence type="ECO:0000256" key="4">
    <source>
        <dbReference type="ARBA" id="ARBA00023136"/>
    </source>
</evidence>
<feature type="transmembrane region" description="Helical" evidence="5">
    <location>
        <begin position="69"/>
        <end position="87"/>
    </location>
</feature>
<dbReference type="CDD" id="cd17393">
    <property type="entry name" value="MFS_MosC_like"/>
    <property type="match status" value="1"/>
</dbReference>
<proteinExistence type="predicted"/>
<dbReference type="Pfam" id="PF07690">
    <property type="entry name" value="MFS_1"/>
    <property type="match status" value="1"/>
</dbReference>
<dbReference type="SUPFAM" id="SSF103473">
    <property type="entry name" value="MFS general substrate transporter"/>
    <property type="match status" value="1"/>
</dbReference>
<feature type="transmembrane region" description="Helical" evidence="5">
    <location>
        <begin position="130"/>
        <end position="154"/>
    </location>
</feature>
<sequence>MNNIISTRIIFLAAGMGIAAWAPLIPLVKADLNIDTGELGFLLLFLGFGSIISMPITGFLTTLFGCRKVIICSGLFAIVSLPLLILSSNITQLGFMLFIFGASIGTVDVAMNIQAVAVEKATNRNLMSGFHGFFSLGGILGAAGVSVLLYFGFLALESCLVVSFILTILFLLSYSGLIGYQIKNEVDEDKDSKKFVFPRGIVIVASLLCFLMGIIEGSVIDWSGVFLVNERNIDVSFSGFGYAAFAAAMTIGRFLGDRIISKIGKGIVFFTGTLSICVGFFIIVSVETLNLSMIGFFFIGLGASNIVPILCSISGTQTIMLPSHAVASIVTFGYFGIMIGPALIGLVAHHSGLETAFYILSIGALVMLLNTRIIKKH</sequence>
<accession>A0ABU4SPX4</accession>
<feature type="transmembrane region" description="Helical" evidence="5">
    <location>
        <begin position="93"/>
        <end position="118"/>
    </location>
</feature>
<evidence type="ECO:0000313" key="7">
    <source>
        <dbReference type="EMBL" id="MDX8000679.1"/>
    </source>
</evidence>
<dbReference type="InterPro" id="IPR051788">
    <property type="entry name" value="MFS_Transporter"/>
</dbReference>
<feature type="transmembrane region" description="Helical" evidence="5">
    <location>
        <begin position="267"/>
        <end position="286"/>
    </location>
</feature>
<feature type="domain" description="Major facilitator superfamily (MFS) profile" evidence="6">
    <location>
        <begin position="3"/>
        <end position="377"/>
    </location>
</feature>
<dbReference type="Proteomes" id="UP001271640">
    <property type="component" value="Unassembled WGS sequence"/>
</dbReference>
<protein>
    <submittedName>
        <fullName evidence="7">MFS transporter</fullName>
    </submittedName>
</protein>
<organism evidence="7 8">
    <name type="scientific">Xenorhabdus littoralis</name>
    <dbReference type="NCBI Taxonomy" id="2582835"/>
    <lineage>
        <taxon>Bacteria</taxon>
        <taxon>Pseudomonadati</taxon>
        <taxon>Pseudomonadota</taxon>
        <taxon>Gammaproteobacteria</taxon>
        <taxon>Enterobacterales</taxon>
        <taxon>Morganellaceae</taxon>
        <taxon>Xenorhabdus</taxon>
    </lineage>
</organism>
<gene>
    <name evidence="7" type="ORF">FE394_16155</name>
</gene>
<dbReference type="InterPro" id="IPR011701">
    <property type="entry name" value="MFS"/>
</dbReference>
<dbReference type="EMBL" id="VCDP01000070">
    <property type="protein sequence ID" value="MDX8000679.1"/>
    <property type="molecule type" value="Genomic_DNA"/>
</dbReference>
<evidence type="ECO:0000256" key="3">
    <source>
        <dbReference type="ARBA" id="ARBA00022989"/>
    </source>
</evidence>
<keyword evidence="4 5" id="KW-0472">Membrane</keyword>
<feature type="transmembrane region" description="Helical" evidence="5">
    <location>
        <begin position="292"/>
        <end position="313"/>
    </location>
</feature>
<feature type="transmembrane region" description="Helical" evidence="5">
    <location>
        <begin position="160"/>
        <end position="180"/>
    </location>
</feature>
<evidence type="ECO:0000256" key="1">
    <source>
        <dbReference type="ARBA" id="ARBA00004141"/>
    </source>
</evidence>
<keyword evidence="8" id="KW-1185">Reference proteome</keyword>
<dbReference type="InterPro" id="IPR036259">
    <property type="entry name" value="MFS_trans_sf"/>
</dbReference>
<feature type="transmembrane region" description="Helical" evidence="5">
    <location>
        <begin position="9"/>
        <end position="28"/>
    </location>
</feature>
<feature type="transmembrane region" description="Helical" evidence="5">
    <location>
        <begin position="40"/>
        <end position="62"/>
    </location>
</feature>
<feature type="transmembrane region" description="Helical" evidence="5">
    <location>
        <begin position="196"/>
        <end position="215"/>
    </location>
</feature>
<evidence type="ECO:0000313" key="8">
    <source>
        <dbReference type="Proteomes" id="UP001271640"/>
    </source>
</evidence>
<dbReference type="Gene3D" id="1.20.1250.20">
    <property type="entry name" value="MFS general substrate transporter like domains"/>
    <property type="match status" value="2"/>
</dbReference>
<dbReference type="PANTHER" id="PTHR23514:SF13">
    <property type="entry name" value="INNER MEMBRANE PROTEIN YBJJ"/>
    <property type="match status" value="1"/>
</dbReference>
<dbReference type="InterPro" id="IPR020846">
    <property type="entry name" value="MFS_dom"/>
</dbReference>
<comment type="caution">
    <text evidence="7">The sequence shown here is derived from an EMBL/GenBank/DDBJ whole genome shotgun (WGS) entry which is preliminary data.</text>
</comment>
<evidence type="ECO:0000256" key="2">
    <source>
        <dbReference type="ARBA" id="ARBA00022692"/>
    </source>
</evidence>
<feature type="transmembrane region" description="Helical" evidence="5">
    <location>
        <begin position="235"/>
        <end position="255"/>
    </location>
</feature>
<keyword evidence="2 5" id="KW-0812">Transmembrane</keyword>
<feature type="transmembrane region" description="Helical" evidence="5">
    <location>
        <begin position="325"/>
        <end position="349"/>
    </location>
</feature>
<name>A0ABU4SPX4_9GAMM</name>
<evidence type="ECO:0000259" key="6">
    <source>
        <dbReference type="PROSITE" id="PS50850"/>
    </source>
</evidence>
<keyword evidence="3 5" id="KW-1133">Transmembrane helix</keyword>
<dbReference type="PROSITE" id="PS50850">
    <property type="entry name" value="MFS"/>
    <property type="match status" value="1"/>
</dbReference>
<dbReference type="PANTHER" id="PTHR23514">
    <property type="entry name" value="BYPASS OF STOP CODON PROTEIN 6"/>
    <property type="match status" value="1"/>
</dbReference>
<comment type="subcellular location">
    <subcellularLocation>
        <location evidence="1">Membrane</location>
        <topology evidence="1">Multi-pass membrane protein</topology>
    </subcellularLocation>
</comment>
<feature type="transmembrane region" description="Helical" evidence="5">
    <location>
        <begin position="355"/>
        <end position="374"/>
    </location>
</feature>